<dbReference type="InterPro" id="IPR006091">
    <property type="entry name" value="Acyl-CoA_Oxase/DH_mid-dom"/>
</dbReference>
<keyword evidence="3 5" id="KW-0285">Flavoprotein</keyword>
<feature type="domain" description="Acyl-CoA oxidase/dehydrogenase middle" evidence="7">
    <location>
        <begin position="148"/>
        <end position="228"/>
    </location>
</feature>
<proteinExistence type="inferred from homology"/>
<dbReference type="Pfam" id="PF02771">
    <property type="entry name" value="Acyl-CoA_dh_N"/>
    <property type="match status" value="1"/>
</dbReference>
<feature type="domain" description="Acyl-CoA dehydrogenase/oxidase N-terminal" evidence="8">
    <location>
        <begin position="5"/>
        <end position="118"/>
    </location>
</feature>
<dbReference type="SUPFAM" id="SSF56645">
    <property type="entry name" value="Acyl-CoA dehydrogenase NM domain-like"/>
    <property type="match status" value="1"/>
</dbReference>
<evidence type="ECO:0000256" key="1">
    <source>
        <dbReference type="ARBA" id="ARBA00001974"/>
    </source>
</evidence>
<evidence type="ECO:0000259" key="6">
    <source>
        <dbReference type="Pfam" id="PF00441"/>
    </source>
</evidence>
<dbReference type="EMBL" id="JAGEPF010000031">
    <property type="protein sequence ID" value="MBO2463969.1"/>
    <property type="molecule type" value="Genomic_DNA"/>
</dbReference>
<dbReference type="RefSeq" id="WP_208250075.1">
    <property type="nucleotide sequence ID" value="NZ_JAGEPF010000031.1"/>
</dbReference>
<dbReference type="Gene3D" id="1.10.540.10">
    <property type="entry name" value="Acyl-CoA dehydrogenase/oxidase, N-terminal domain"/>
    <property type="match status" value="1"/>
</dbReference>
<accession>A0ABS3S4N4</accession>
<evidence type="ECO:0000259" key="8">
    <source>
        <dbReference type="Pfam" id="PF02771"/>
    </source>
</evidence>
<dbReference type="Pfam" id="PF00441">
    <property type="entry name" value="Acyl-CoA_dh_1"/>
    <property type="match status" value="1"/>
</dbReference>
<dbReference type="Gene3D" id="2.40.110.10">
    <property type="entry name" value="Butyryl-CoA Dehydrogenase, subunit A, domain 2"/>
    <property type="match status" value="1"/>
</dbReference>
<dbReference type="Proteomes" id="UP000680206">
    <property type="component" value="Unassembled WGS sequence"/>
</dbReference>
<dbReference type="PIRSF" id="PIRSF016578">
    <property type="entry name" value="HsaA"/>
    <property type="match status" value="1"/>
</dbReference>
<dbReference type="Gene3D" id="1.20.140.10">
    <property type="entry name" value="Butyryl-CoA Dehydrogenase, subunit A, domain 3"/>
    <property type="match status" value="1"/>
</dbReference>
<keyword evidence="10" id="KW-1185">Reference proteome</keyword>
<evidence type="ECO:0000313" key="9">
    <source>
        <dbReference type="EMBL" id="MBO2463969.1"/>
    </source>
</evidence>
<keyword evidence="4 5" id="KW-0274">FAD</keyword>
<protein>
    <submittedName>
        <fullName evidence="9">Acyl-CoA/acyl-ACP dehydrogenase</fullName>
    </submittedName>
</protein>
<comment type="cofactor">
    <cofactor evidence="1 5">
        <name>FAD</name>
        <dbReference type="ChEBI" id="CHEBI:57692"/>
    </cofactor>
</comment>
<sequence>MRWTTPEREALREAVAGFARDRVAPALPPDDEELPPAAGRDLLKAAAELGLPGLLIPEEYGGGGGTQLDNVTIAEELGAVDAGFAAGLNLTMTVPGLILAAGTPEQRERWLPGIAAGQTVLAGAMNEPSVAGSELFDPGPGPDSGYRTRAVRDGDDYVINGAKAQWVTNAGVADAYVVFARTAADRPGIASTSAFWVPADTPGLTCGPRSRLLGLRTGFHAEVFFDDVRVPAASRIGPEGQAMRLLMTTTPGMAVGLAAIFVGVARAAEDLARSHTAERRSWGRPLRDHQAVALDLAEMTVTVRTARLLVRSAAAALDDGAGAADLAVLVPAAKARAVDAAIDCAQRAVRLHGATGVTTGAGPEKLLRDAWTGYSCDFTREMLYLGIARALPAQPAR</sequence>
<dbReference type="InterPro" id="IPR046373">
    <property type="entry name" value="Acyl-CoA_Oxase/DH_mid-dom_sf"/>
</dbReference>
<dbReference type="Pfam" id="PF02770">
    <property type="entry name" value="Acyl-CoA_dh_M"/>
    <property type="match status" value="1"/>
</dbReference>
<dbReference type="InterPro" id="IPR013786">
    <property type="entry name" value="AcylCoA_DH/ox_N"/>
</dbReference>
<evidence type="ECO:0000256" key="2">
    <source>
        <dbReference type="ARBA" id="ARBA00009347"/>
    </source>
</evidence>
<dbReference type="InterPro" id="IPR037069">
    <property type="entry name" value="AcylCoA_DH/ox_N_sf"/>
</dbReference>
<dbReference type="InterPro" id="IPR009075">
    <property type="entry name" value="AcylCo_DH/oxidase_C"/>
</dbReference>
<dbReference type="PANTHER" id="PTHR43884:SF12">
    <property type="entry name" value="ISOVALERYL-COA DEHYDROGENASE, MITOCHONDRIAL-RELATED"/>
    <property type="match status" value="1"/>
</dbReference>
<evidence type="ECO:0000259" key="7">
    <source>
        <dbReference type="Pfam" id="PF02770"/>
    </source>
</evidence>
<feature type="domain" description="Acyl-CoA dehydrogenase/oxidase C-terminal" evidence="6">
    <location>
        <begin position="244"/>
        <end position="390"/>
    </location>
</feature>
<evidence type="ECO:0000256" key="4">
    <source>
        <dbReference type="ARBA" id="ARBA00022827"/>
    </source>
</evidence>
<organism evidence="9 10">
    <name type="scientific">Actinomadura violacea</name>
    <dbReference type="NCBI Taxonomy" id="2819934"/>
    <lineage>
        <taxon>Bacteria</taxon>
        <taxon>Bacillati</taxon>
        <taxon>Actinomycetota</taxon>
        <taxon>Actinomycetes</taxon>
        <taxon>Streptosporangiales</taxon>
        <taxon>Thermomonosporaceae</taxon>
        <taxon>Actinomadura</taxon>
    </lineage>
</organism>
<dbReference type="PANTHER" id="PTHR43884">
    <property type="entry name" value="ACYL-COA DEHYDROGENASE"/>
    <property type="match status" value="1"/>
</dbReference>
<dbReference type="InterPro" id="IPR036250">
    <property type="entry name" value="AcylCo_DH-like_C"/>
</dbReference>
<dbReference type="InterPro" id="IPR009100">
    <property type="entry name" value="AcylCoA_DH/oxidase_NM_dom_sf"/>
</dbReference>
<keyword evidence="5" id="KW-0560">Oxidoreductase</keyword>
<evidence type="ECO:0000256" key="5">
    <source>
        <dbReference type="RuleBase" id="RU362125"/>
    </source>
</evidence>
<dbReference type="SUPFAM" id="SSF47203">
    <property type="entry name" value="Acyl-CoA dehydrogenase C-terminal domain-like"/>
    <property type="match status" value="1"/>
</dbReference>
<comment type="caution">
    <text evidence="9">The sequence shown here is derived from an EMBL/GenBank/DDBJ whole genome shotgun (WGS) entry which is preliminary data.</text>
</comment>
<name>A0ABS3S4N4_9ACTN</name>
<reference evidence="9 10" key="1">
    <citation type="submission" date="2021-03" db="EMBL/GenBank/DDBJ databases">
        <title>Actinomadura violae sp. nov., isolated from lichen in Thailand.</title>
        <authorList>
            <person name="Kanchanasin P."/>
            <person name="Saeng-In P."/>
            <person name="Phongsopitanun W."/>
            <person name="Yuki M."/>
            <person name="Kudo T."/>
            <person name="Ohkuma M."/>
            <person name="Tanasupawat S."/>
        </authorList>
    </citation>
    <scope>NUCLEOTIDE SEQUENCE [LARGE SCALE GENOMIC DNA]</scope>
    <source>
        <strain evidence="9 10">LCR2-06</strain>
    </source>
</reference>
<evidence type="ECO:0000313" key="10">
    <source>
        <dbReference type="Proteomes" id="UP000680206"/>
    </source>
</evidence>
<comment type="similarity">
    <text evidence="2 5">Belongs to the acyl-CoA dehydrogenase family.</text>
</comment>
<gene>
    <name evidence="9" type="ORF">J4709_41015</name>
</gene>
<evidence type="ECO:0000256" key="3">
    <source>
        <dbReference type="ARBA" id="ARBA00022630"/>
    </source>
</evidence>